<accession>A0A6G3WM39</accession>
<dbReference type="EMBL" id="JAAGMN010000956">
    <property type="protein sequence ID" value="NEE06541.1"/>
    <property type="molecule type" value="Genomic_DNA"/>
</dbReference>
<proteinExistence type="predicted"/>
<dbReference type="AlphaFoldDB" id="A0A6G3WM39"/>
<name>A0A6G3WM39_9ACTN</name>
<protein>
    <submittedName>
        <fullName evidence="1">Uncharacterized protein</fullName>
    </submittedName>
</protein>
<feature type="non-terminal residue" evidence="1">
    <location>
        <position position="1"/>
    </location>
</feature>
<reference evidence="1" key="1">
    <citation type="submission" date="2020-01" db="EMBL/GenBank/DDBJ databases">
        <title>Insect and environment-associated Actinomycetes.</title>
        <authorList>
            <person name="Currrie C."/>
            <person name="Chevrette M."/>
            <person name="Carlson C."/>
            <person name="Stubbendieck R."/>
            <person name="Wendt-Pienkowski E."/>
        </authorList>
    </citation>
    <scope>NUCLEOTIDE SEQUENCE</scope>
    <source>
        <strain evidence="1">SID7499</strain>
    </source>
</reference>
<evidence type="ECO:0000313" key="1">
    <source>
        <dbReference type="EMBL" id="NEE06541.1"/>
    </source>
</evidence>
<feature type="non-terminal residue" evidence="1">
    <location>
        <position position="151"/>
    </location>
</feature>
<gene>
    <name evidence="1" type="ORF">G3M58_08810</name>
</gene>
<comment type="caution">
    <text evidence="1">The sequence shown here is derived from an EMBL/GenBank/DDBJ whole genome shotgun (WGS) entry which is preliminary data.</text>
</comment>
<organism evidence="1">
    <name type="scientific">Streptomyces sp. SID7499</name>
    <dbReference type="NCBI Taxonomy" id="2706086"/>
    <lineage>
        <taxon>Bacteria</taxon>
        <taxon>Bacillati</taxon>
        <taxon>Actinomycetota</taxon>
        <taxon>Actinomycetes</taxon>
        <taxon>Kitasatosporales</taxon>
        <taxon>Streptomycetaceae</taxon>
        <taxon>Streptomyces</taxon>
    </lineage>
</organism>
<sequence>AGAARQAVLTDLGISAIPSAERAQLLSTLSVHDESGVRKTEQFGPLHRVDLSADLKEGSTVLVGAGTSVPARAWTVNEYDEGRPTDGTARAKNQLTLAVTGVRVRDHYGVMGEKRLTRTQYDWVKGLPTLTVQDPGGLDITTTTGYDDQGR</sequence>